<reference evidence="2 3" key="1">
    <citation type="submission" date="2021-03" db="EMBL/GenBank/DDBJ databases">
        <title>Sneathiella sp. CAU 1612 isolated from Kang Won-do.</title>
        <authorList>
            <person name="Kim W."/>
        </authorList>
    </citation>
    <scope>NUCLEOTIDE SEQUENCE [LARGE SCALE GENOMIC DNA]</scope>
    <source>
        <strain evidence="2 3">CAU 1612</strain>
    </source>
</reference>
<gene>
    <name evidence="2" type="ORF">J0X12_16800</name>
</gene>
<dbReference type="InterPro" id="IPR020915">
    <property type="entry name" value="UPF0311"/>
</dbReference>
<dbReference type="PANTHER" id="PTHR37315:SF1">
    <property type="entry name" value="UPF0311 PROTEIN BLR7842"/>
    <property type="match status" value="1"/>
</dbReference>
<dbReference type="Pfam" id="PF11578">
    <property type="entry name" value="DUF3237"/>
    <property type="match status" value="1"/>
</dbReference>
<organism evidence="2 3">
    <name type="scientific">Sneathiella sedimenti</name>
    <dbReference type="NCBI Taxonomy" id="2816034"/>
    <lineage>
        <taxon>Bacteria</taxon>
        <taxon>Pseudomonadati</taxon>
        <taxon>Pseudomonadota</taxon>
        <taxon>Alphaproteobacteria</taxon>
        <taxon>Sneathiellales</taxon>
        <taxon>Sneathiellaceae</taxon>
        <taxon>Sneathiella</taxon>
    </lineage>
</organism>
<evidence type="ECO:0000313" key="2">
    <source>
        <dbReference type="EMBL" id="MBO0335283.1"/>
    </source>
</evidence>
<sequence length="152" mass="16892">MPEVKLTHAFDMQLSVKTPIANLGKTPLGGRLIADVTGGDVSGPMLSGRILGGADWLLMREDDVMQLDVRLTIEAEDGALIYARYEGLRHGPKEVMDKMARGEEVDPSQFYFRVSPRFETSSASHLWLNKHLFLATGERNAQGPKYSVFKVE</sequence>
<comment type="similarity">
    <text evidence="1">Belongs to the UPF0311 family.</text>
</comment>
<evidence type="ECO:0000256" key="1">
    <source>
        <dbReference type="HAMAP-Rule" id="MF_00775"/>
    </source>
</evidence>
<protein>
    <recommendedName>
        <fullName evidence="1">UPF0311 protein J0X12_16800</fullName>
    </recommendedName>
</protein>
<dbReference type="PANTHER" id="PTHR37315">
    <property type="entry name" value="UPF0311 PROTEIN BLR7842"/>
    <property type="match status" value="1"/>
</dbReference>
<accession>A0ABS3F9S9</accession>
<dbReference type="Gene3D" id="2.40.160.20">
    <property type="match status" value="1"/>
</dbReference>
<dbReference type="EMBL" id="JAFLNC010000006">
    <property type="protein sequence ID" value="MBO0335283.1"/>
    <property type="molecule type" value="Genomic_DNA"/>
</dbReference>
<name>A0ABS3F9S9_9PROT</name>
<dbReference type="RefSeq" id="WP_207047600.1">
    <property type="nucleotide sequence ID" value="NZ_JAFLNC010000006.1"/>
</dbReference>
<keyword evidence="3" id="KW-1185">Reference proteome</keyword>
<evidence type="ECO:0000313" key="3">
    <source>
        <dbReference type="Proteomes" id="UP000664761"/>
    </source>
</evidence>
<dbReference type="Proteomes" id="UP000664761">
    <property type="component" value="Unassembled WGS sequence"/>
</dbReference>
<dbReference type="HAMAP" id="MF_00775">
    <property type="entry name" value="UPF0311"/>
    <property type="match status" value="1"/>
</dbReference>
<proteinExistence type="inferred from homology"/>
<comment type="caution">
    <text evidence="2">The sequence shown here is derived from an EMBL/GenBank/DDBJ whole genome shotgun (WGS) entry which is preliminary data.</text>
</comment>